<dbReference type="CDD" id="cd12956">
    <property type="entry name" value="CBM_SusE-F_like"/>
    <property type="match status" value="1"/>
</dbReference>
<dbReference type="RefSeq" id="WP_311535085.1">
    <property type="nucleotide sequence ID" value="NZ_JAVRHQ010000013.1"/>
</dbReference>
<keyword evidence="1" id="KW-0732">Signal</keyword>
<evidence type="ECO:0000313" key="3">
    <source>
        <dbReference type="EMBL" id="MDT0643465.1"/>
    </source>
</evidence>
<feature type="signal peptide" evidence="1">
    <location>
        <begin position="1"/>
        <end position="21"/>
    </location>
</feature>
<dbReference type="InterPro" id="IPR025970">
    <property type="entry name" value="SusE"/>
</dbReference>
<dbReference type="Pfam" id="PF14292">
    <property type="entry name" value="SusE"/>
    <property type="match status" value="1"/>
</dbReference>
<evidence type="ECO:0000313" key="4">
    <source>
        <dbReference type="Proteomes" id="UP001262889"/>
    </source>
</evidence>
<keyword evidence="4" id="KW-1185">Reference proteome</keyword>
<sequence>MKKLIKLGIALVAIISLNACTEDDGFTFIAKEDPDGLTFANTPSGSYTLTAANADNMAERFVWNAVDFGVQTPVSYELQGAATESFDNITVIPAGNSTNVAVTVSEMMDLAEEAGLDNDPTTAEPNTGIIYFRVRAYVGSNGGNVVDQFSDVISVTVNLPEQSEEEDEDLPKLYVVGNFLSASGYGTDWTATDGVPIAAEAEGNTAYEGFVYMNVDAPQFKILQTNENFDDNYGDAGETDGVYTGILESPGVNAGTPDGTGGYYLVNVDTDALTYELTETSWGVIGNATPTGWDSDTDMTYDSDTQTWSVTLDLTEQEATDNGFKFRANDAWDLNLGDTDADGSLEFAGDNIGVPEDGNYTITLDLSNPRQYKYSISKN</sequence>
<gene>
    <name evidence="3" type="ORF">RM553_11540</name>
</gene>
<proteinExistence type="predicted"/>
<feature type="domain" description="SusE outer membrane protein" evidence="2">
    <location>
        <begin position="24"/>
        <end position="119"/>
    </location>
</feature>
<comment type="caution">
    <text evidence="3">The sequence shown here is derived from an EMBL/GenBank/DDBJ whole genome shotgun (WGS) entry which is preliminary data.</text>
</comment>
<name>A0ABU3CBQ0_9FLAO</name>
<accession>A0ABU3CBQ0</accession>
<evidence type="ECO:0000259" key="2">
    <source>
        <dbReference type="Pfam" id="PF14292"/>
    </source>
</evidence>
<evidence type="ECO:0000256" key="1">
    <source>
        <dbReference type="SAM" id="SignalP"/>
    </source>
</evidence>
<feature type="chain" id="PRO_5046274696" evidence="1">
    <location>
        <begin position="22"/>
        <end position="379"/>
    </location>
</feature>
<protein>
    <submittedName>
        <fullName evidence="3">SusE domain-containing protein</fullName>
    </submittedName>
</protein>
<dbReference type="Proteomes" id="UP001262889">
    <property type="component" value="Unassembled WGS sequence"/>
</dbReference>
<dbReference type="Gene3D" id="2.60.40.3620">
    <property type="match status" value="2"/>
</dbReference>
<reference evidence="3 4" key="1">
    <citation type="submission" date="2023-09" db="EMBL/GenBank/DDBJ databases">
        <authorList>
            <person name="Rey-Velasco X."/>
        </authorList>
    </citation>
    <scope>NUCLEOTIDE SEQUENCE [LARGE SCALE GENOMIC DNA]</scope>
    <source>
        <strain evidence="3 4">F363</strain>
    </source>
</reference>
<dbReference type="EMBL" id="JAVRHQ010000013">
    <property type="protein sequence ID" value="MDT0643465.1"/>
    <property type="molecule type" value="Genomic_DNA"/>
</dbReference>
<organism evidence="3 4">
    <name type="scientific">Autumnicola tepida</name>
    <dbReference type="NCBI Taxonomy" id="3075595"/>
    <lineage>
        <taxon>Bacteria</taxon>
        <taxon>Pseudomonadati</taxon>
        <taxon>Bacteroidota</taxon>
        <taxon>Flavobacteriia</taxon>
        <taxon>Flavobacteriales</taxon>
        <taxon>Flavobacteriaceae</taxon>
        <taxon>Autumnicola</taxon>
    </lineage>
</organism>